<evidence type="ECO:0000313" key="2">
    <source>
        <dbReference type="EMBL" id="CAL1712303.1"/>
    </source>
</evidence>
<feature type="compositionally biased region" description="Basic and acidic residues" evidence="1">
    <location>
        <begin position="142"/>
        <end position="154"/>
    </location>
</feature>
<reference evidence="3" key="1">
    <citation type="submission" date="2024-04" db="EMBL/GenBank/DDBJ databases">
        <authorList>
            <person name="Shaw F."/>
            <person name="Minotto A."/>
        </authorList>
    </citation>
    <scope>NUCLEOTIDE SEQUENCE [LARGE SCALE GENOMIC DNA]</scope>
</reference>
<dbReference type="EMBL" id="OZ037950">
    <property type="protein sequence ID" value="CAL1712303.1"/>
    <property type="molecule type" value="Genomic_DNA"/>
</dbReference>
<feature type="compositionally biased region" description="Polar residues" evidence="1">
    <location>
        <begin position="103"/>
        <end position="117"/>
    </location>
</feature>
<keyword evidence="3" id="KW-1185">Reference proteome</keyword>
<accession>A0ABP1DZ62</accession>
<feature type="compositionally biased region" description="Low complexity" evidence="1">
    <location>
        <begin position="89"/>
        <end position="101"/>
    </location>
</feature>
<name>A0ABP1DZ62_9APHY</name>
<evidence type="ECO:0000256" key="1">
    <source>
        <dbReference type="SAM" id="MobiDB-lite"/>
    </source>
</evidence>
<sequence>MSFDNNPNTYGSRTGAPGRRSDDENWTQDPNQDTSFSQSQQRSSGQPQGQTWDSSQGGDWNSQQSGLRDPYSGNTSDMNTPGAGGDFGSTGRQSGRQSGQQFDYGNQGSQNQYESSTGPGGDNFGDEASYGSQQRTGAKPSMGERVKGTMEKATGRVSGNQDKVERGEERRTGGSQY</sequence>
<feature type="compositionally biased region" description="Basic and acidic residues" evidence="1">
    <location>
        <begin position="162"/>
        <end position="177"/>
    </location>
</feature>
<evidence type="ECO:0000313" key="3">
    <source>
        <dbReference type="Proteomes" id="UP001497453"/>
    </source>
</evidence>
<feature type="compositionally biased region" description="Low complexity" evidence="1">
    <location>
        <begin position="32"/>
        <end position="50"/>
    </location>
</feature>
<feature type="compositionally biased region" description="Polar residues" evidence="1">
    <location>
        <begin position="1"/>
        <end position="12"/>
    </location>
</feature>
<evidence type="ECO:0008006" key="4">
    <source>
        <dbReference type="Google" id="ProtNLM"/>
    </source>
</evidence>
<protein>
    <recommendedName>
        <fullName evidence="4">CsbD-like domain-containing protein</fullName>
    </recommendedName>
</protein>
<feature type="region of interest" description="Disordered" evidence="1">
    <location>
        <begin position="1"/>
        <end position="177"/>
    </location>
</feature>
<feature type="compositionally biased region" description="Polar residues" evidence="1">
    <location>
        <begin position="51"/>
        <end position="79"/>
    </location>
</feature>
<dbReference type="Proteomes" id="UP001497453">
    <property type="component" value="Chromosome 7"/>
</dbReference>
<organism evidence="2 3">
    <name type="scientific">Somion occarium</name>
    <dbReference type="NCBI Taxonomy" id="3059160"/>
    <lineage>
        <taxon>Eukaryota</taxon>
        <taxon>Fungi</taxon>
        <taxon>Dikarya</taxon>
        <taxon>Basidiomycota</taxon>
        <taxon>Agaricomycotina</taxon>
        <taxon>Agaricomycetes</taxon>
        <taxon>Polyporales</taxon>
        <taxon>Cerrenaceae</taxon>
        <taxon>Somion</taxon>
    </lineage>
</organism>
<proteinExistence type="predicted"/>
<gene>
    <name evidence="2" type="ORF">GFSPODELE1_LOCUS8762</name>
</gene>